<feature type="transmembrane region" description="Helical" evidence="7">
    <location>
        <begin position="20"/>
        <end position="38"/>
    </location>
</feature>
<dbReference type="InterPro" id="IPR050051">
    <property type="entry name" value="EccE_dom"/>
</dbReference>
<keyword evidence="5 7" id="KW-1133">Transmembrane helix</keyword>
<evidence type="ECO:0000256" key="4">
    <source>
        <dbReference type="ARBA" id="ARBA00022692"/>
    </source>
</evidence>
<evidence type="ECO:0000256" key="6">
    <source>
        <dbReference type="ARBA" id="ARBA00023136"/>
    </source>
</evidence>
<gene>
    <name evidence="9" type="primary">eccE</name>
    <name evidence="9" type="ORF">EJ571_07530</name>
</gene>
<evidence type="ECO:0000256" key="5">
    <source>
        <dbReference type="ARBA" id="ARBA00022989"/>
    </source>
</evidence>
<evidence type="ECO:0000256" key="7">
    <source>
        <dbReference type="SAM" id="Phobius"/>
    </source>
</evidence>
<dbReference type="Proteomes" id="UP000295627">
    <property type="component" value="Unassembled WGS sequence"/>
</dbReference>
<dbReference type="RefSeq" id="WP_078333328.1">
    <property type="nucleotide sequence ID" value="NZ_MAFQ01000003.1"/>
</dbReference>
<sequence length="545" mass="59007">MTSSGAAPEQVRRATMPIQIMVISQLLVLAAVLVSLLFGWPWWAALLIAIVSLALVLGRWGGQTVRHWAVTGFKYLTGRTYRSSGSIADTTPSSQDSWTGTRWENGKLITVLEISATQRHPSVITPDHCATDSLVPLRVLRECMHQNDIELESIDVISNGQRTAQGTVLRGGYDRLVGPLPAVAIRTVWVVLRFDPGVNVDAVFRRGGGRRGAERCAVIATARVRRALATAHCASTILQAGQIHRISAEMLRQYAGAPMHEEWSGLMLIDSYNVAMGIDPWYITDATLTGLWARPTLETSVTVRLRPATKGRTSVGALVRWATDEQMPVRRSTGMTSLNGSQRDAFFAGLPVGAIGLEYLTRSIEMSNEELDGIHLPTSGCGQLIGSDMSGRAIAARLSGQGVHTVVVRAELYVCQQVVLRAVAIGALVVVYTDRPHMWDVMVTSIGDANRIQFASGPGFIDPRCSLAVVDGMQPTALPSNCTALHIISSEYDALPARPDVIIDQPNGYGDHILLTAGSETIQVRLVTVSDELAYLGRPIQAFAQ</sequence>
<evidence type="ECO:0000256" key="2">
    <source>
        <dbReference type="ARBA" id="ARBA00007759"/>
    </source>
</evidence>
<dbReference type="EMBL" id="RXLR01000014">
    <property type="protein sequence ID" value="TDH22831.1"/>
    <property type="molecule type" value="Genomic_DNA"/>
</dbReference>
<evidence type="ECO:0000313" key="9">
    <source>
        <dbReference type="EMBL" id="TDH22831.1"/>
    </source>
</evidence>
<dbReference type="NCBIfam" id="TIGR03923">
    <property type="entry name" value="T7SS_EccE"/>
    <property type="match status" value="1"/>
</dbReference>
<organism evidence="9 10">
    <name type="scientific">Mycobacteroides franklinii</name>
    <dbReference type="NCBI Taxonomy" id="948102"/>
    <lineage>
        <taxon>Bacteria</taxon>
        <taxon>Bacillati</taxon>
        <taxon>Actinomycetota</taxon>
        <taxon>Actinomycetes</taxon>
        <taxon>Mycobacteriales</taxon>
        <taxon>Mycobacteriaceae</taxon>
        <taxon>Mycobacteroides</taxon>
    </lineage>
</organism>
<dbReference type="AlphaFoldDB" id="A0A4R5PDL9"/>
<evidence type="ECO:0000256" key="1">
    <source>
        <dbReference type="ARBA" id="ARBA00004236"/>
    </source>
</evidence>
<feature type="domain" description="Type VII secretion system protein EccE" evidence="8">
    <location>
        <begin position="182"/>
        <end position="274"/>
    </location>
</feature>
<comment type="similarity">
    <text evidence="2">Belongs to the EccE family.</text>
</comment>
<dbReference type="InterPro" id="IPR021368">
    <property type="entry name" value="T7SS_EccE"/>
</dbReference>
<proteinExistence type="inferred from homology"/>
<accession>A0A4R5PDL9</accession>
<keyword evidence="3" id="KW-1003">Cell membrane</keyword>
<name>A0A4R5PDL9_9MYCO</name>
<dbReference type="Pfam" id="PF11203">
    <property type="entry name" value="EccE"/>
    <property type="match status" value="1"/>
</dbReference>
<keyword evidence="4 7" id="KW-0812">Transmembrane</keyword>
<evidence type="ECO:0000259" key="8">
    <source>
        <dbReference type="Pfam" id="PF11203"/>
    </source>
</evidence>
<evidence type="ECO:0000256" key="3">
    <source>
        <dbReference type="ARBA" id="ARBA00022475"/>
    </source>
</evidence>
<dbReference type="GO" id="GO:0005886">
    <property type="term" value="C:plasma membrane"/>
    <property type="evidence" value="ECO:0007669"/>
    <property type="project" value="UniProtKB-SubCell"/>
</dbReference>
<keyword evidence="6 7" id="KW-0472">Membrane</keyword>
<comment type="subcellular location">
    <subcellularLocation>
        <location evidence="1">Cell membrane</location>
    </subcellularLocation>
</comment>
<protein>
    <submittedName>
        <fullName evidence="9">Type VII secretion protein EccE</fullName>
    </submittedName>
</protein>
<comment type="caution">
    <text evidence="9">The sequence shown here is derived from an EMBL/GenBank/DDBJ whole genome shotgun (WGS) entry which is preliminary data.</text>
</comment>
<evidence type="ECO:0000313" key="10">
    <source>
        <dbReference type="Proteomes" id="UP000295627"/>
    </source>
</evidence>
<reference evidence="9 10" key="1">
    <citation type="journal article" date="2019" name="Sci. Rep.">
        <title>Extended insight into the Mycobacterium chelonae-abscessus complex through whole genome sequencing of Mycobacterium salmoniphilum outbreak and Mycobacterium salmoniphilum-like strains.</title>
        <authorList>
            <person name="Behra P.R.K."/>
            <person name="Das S."/>
            <person name="Pettersson B.M.F."/>
            <person name="Shirreff L."/>
            <person name="DuCote T."/>
            <person name="Jacobsson K.G."/>
            <person name="Ennis D.G."/>
            <person name="Kirsebom L.A."/>
        </authorList>
    </citation>
    <scope>NUCLEOTIDE SEQUENCE [LARGE SCALE GENOMIC DNA]</scope>
    <source>
        <strain evidence="9 10">DSM 45524</strain>
    </source>
</reference>